<keyword evidence="4" id="KW-1185">Reference proteome</keyword>
<evidence type="ECO:0000259" key="2">
    <source>
        <dbReference type="SMART" id="SM00014"/>
    </source>
</evidence>
<feature type="transmembrane region" description="Helical" evidence="1">
    <location>
        <begin position="41"/>
        <end position="62"/>
    </location>
</feature>
<dbReference type="InterPro" id="IPR000326">
    <property type="entry name" value="PAP2/HPO"/>
</dbReference>
<dbReference type="AlphaFoldDB" id="A0A6I4TWU6"/>
<reference evidence="3 4" key="1">
    <citation type="submission" date="2019-12" db="EMBL/GenBank/DDBJ databases">
        <title>Genomic-based taxomic classification of the family Erythrobacteraceae.</title>
        <authorList>
            <person name="Xu L."/>
        </authorList>
    </citation>
    <scope>NUCLEOTIDE SEQUENCE [LARGE SCALE GENOMIC DNA]</scope>
    <source>
        <strain evidence="3 4">S36</strain>
    </source>
</reference>
<dbReference type="Pfam" id="PF01569">
    <property type="entry name" value="PAP2"/>
    <property type="match status" value="1"/>
</dbReference>
<feature type="transmembrane region" description="Helical" evidence="1">
    <location>
        <begin position="112"/>
        <end position="134"/>
    </location>
</feature>
<feature type="transmembrane region" description="Helical" evidence="1">
    <location>
        <begin position="141"/>
        <end position="162"/>
    </location>
</feature>
<name>A0A6I4TWU6_9SPHN</name>
<organism evidence="3 4">
    <name type="scientific">Croceibacterium xixiisoli</name>
    <dbReference type="NCBI Taxonomy" id="1476466"/>
    <lineage>
        <taxon>Bacteria</taxon>
        <taxon>Pseudomonadati</taxon>
        <taxon>Pseudomonadota</taxon>
        <taxon>Alphaproteobacteria</taxon>
        <taxon>Sphingomonadales</taxon>
        <taxon>Erythrobacteraceae</taxon>
        <taxon>Croceibacterium</taxon>
    </lineage>
</organism>
<gene>
    <name evidence="3" type="ORF">GRI97_08865</name>
</gene>
<dbReference type="PANTHER" id="PTHR14969:SF13">
    <property type="entry name" value="AT30094P"/>
    <property type="match status" value="1"/>
</dbReference>
<dbReference type="CDD" id="cd03392">
    <property type="entry name" value="PAP2_like_2"/>
    <property type="match status" value="1"/>
</dbReference>
<accession>A0A6I4TWU6</accession>
<sequence length="199" mass="20790">MAWLVADGKTAPFDRAGLMLGRDAQLNPWGPAFLSEAARDITALGGTSLRLLAAMMAAFVLLRLQRRLAALFVGVAMAGGLLINTGLKLMFARPRPDFLPHLTEAGGSSFPSGHSFGAATIMLALALVCCGFARHATARRLLIGGALLLSASVAWTRVWLGVHYPSDVIAGWLGGVGWTLLLVTLLPFATLPGTARGAG</sequence>
<dbReference type="EMBL" id="WTYJ01000001">
    <property type="protein sequence ID" value="MXO99098.1"/>
    <property type="molecule type" value="Genomic_DNA"/>
</dbReference>
<protein>
    <submittedName>
        <fullName evidence="3">Phosphatase PAP2 family protein</fullName>
    </submittedName>
</protein>
<proteinExistence type="predicted"/>
<evidence type="ECO:0000313" key="4">
    <source>
        <dbReference type="Proteomes" id="UP000469430"/>
    </source>
</evidence>
<evidence type="ECO:0000313" key="3">
    <source>
        <dbReference type="EMBL" id="MXO99098.1"/>
    </source>
</evidence>
<dbReference type="InterPro" id="IPR036938">
    <property type="entry name" value="PAP2/HPO_sf"/>
</dbReference>
<evidence type="ECO:0000256" key="1">
    <source>
        <dbReference type="SAM" id="Phobius"/>
    </source>
</evidence>
<keyword evidence="1" id="KW-1133">Transmembrane helix</keyword>
<feature type="domain" description="Phosphatidic acid phosphatase type 2/haloperoxidase" evidence="2">
    <location>
        <begin position="70"/>
        <end position="183"/>
    </location>
</feature>
<dbReference type="PANTHER" id="PTHR14969">
    <property type="entry name" value="SPHINGOSINE-1-PHOSPHATE PHOSPHOHYDROLASE"/>
    <property type="match status" value="1"/>
</dbReference>
<comment type="caution">
    <text evidence="3">The sequence shown here is derived from an EMBL/GenBank/DDBJ whole genome shotgun (WGS) entry which is preliminary data.</text>
</comment>
<dbReference type="SMART" id="SM00014">
    <property type="entry name" value="acidPPc"/>
    <property type="match status" value="1"/>
</dbReference>
<keyword evidence="1" id="KW-0812">Transmembrane</keyword>
<dbReference type="Proteomes" id="UP000469430">
    <property type="component" value="Unassembled WGS sequence"/>
</dbReference>
<feature type="transmembrane region" description="Helical" evidence="1">
    <location>
        <begin position="69"/>
        <end position="92"/>
    </location>
</feature>
<dbReference type="SUPFAM" id="SSF48317">
    <property type="entry name" value="Acid phosphatase/Vanadium-dependent haloperoxidase"/>
    <property type="match status" value="1"/>
</dbReference>
<feature type="transmembrane region" description="Helical" evidence="1">
    <location>
        <begin position="168"/>
        <end position="191"/>
    </location>
</feature>
<dbReference type="OrthoDB" id="9801622at2"/>
<dbReference type="Gene3D" id="1.20.144.10">
    <property type="entry name" value="Phosphatidic acid phosphatase type 2/haloperoxidase"/>
    <property type="match status" value="2"/>
</dbReference>
<keyword evidence="1" id="KW-0472">Membrane</keyword>